<dbReference type="InterPro" id="IPR000489">
    <property type="entry name" value="Pterin-binding_dom"/>
</dbReference>
<evidence type="ECO:0000256" key="12">
    <source>
        <dbReference type="RuleBase" id="RU361205"/>
    </source>
</evidence>
<dbReference type="CDD" id="cd00739">
    <property type="entry name" value="DHPS"/>
    <property type="match status" value="1"/>
</dbReference>
<dbReference type="FunFam" id="3.20.20.20:FF:000006">
    <property type="entry name" value="Dihydropteroate synthase"/>
    <property type="match status" value="1"/>
</dbReference>
<comment type="caution">
    <text evidence="14">The sequence shown here is derived from an EMBL/GenBank/DDBJ whole genome shotgun (WGS) entry which is preliminary data.</text>
</comment>
<evidence type="ECO:0000256" key="9">
    <source>
        <dbReference type="ARBA" id="ARBA00022842"/>
    </source>
</evidence>
<evidence type="ECO:0000259" key="13">
    <source>
        <dbReference type="PROSITE" id="PS50972"/>
    </source>
</evidence>
<comment type="catalytic activity">
    <reaction evidence="1">
        <text>(7,8-dihydropterin-6-yl)methyl diphosphate + 4-aminobenzoate = 7,8-dihydropteroate + diphosphate</text>
        <dbReference type="Rhea" id="RHEA:19949"/>
        <dbReference type="ChEBI" id="CHEBI:17836"/>
        <dbReference type="ChEBI" id="CHEBI:17839"/>
        <dbReference type="ChEBI" id="CHEBI:33019"/>
        <dbReference type="ChEBI" id="CHEBI:72950"/>
        <dbReference type="EC" id="2.5.1.15"/>
    </reaction>
</comment>
<keyword evidence="8 12" id="KW-0479">Metal-binding</keyword>
<proteinExistence type="inferred from homology"/>
<dbReference type="PROSITE" id="PS50972">
    <property type="entry name" value="PTERIN_BINDING"/>
    <property type="match status" value="1"/>
</dbReference>
<keyword evidence="7 12" id="KW-0808">Transferase</keyword>
<dbReference type="EMBL" id="BNCJ01000006">
    <property type="protein sequence ID" value="GHF53047.1"/>
    <property type="molecule type" value="Genomic_DNA"/>
</dbReference>
<dbReference type="Proteomes" id="UP000626220">
    <property type="component" value="Unassembled WGS sequence"/>
</dbReference>
<dbReference type="GO" id="GO:0046654">
    <property type="term" value="P:tetrahydrofolate biosynthetic process"/>
    <property type="evidence" value="ECO:0007669"/>
    <property type="project" value="UniProtKB-UniPathway"/>
</dbReference>
<evidence type="ECO:0000256" key="5">
    <source>
        <dbReference type="ARBA" id="ARBA00012458"/>
    </source>
</evidence>
<evidence type="ECO:0000256" key="3">
    <source>
        <dbReference type="ARBA" id="ARBA00004763"/>
    </source>
</evidence>
<keyword evidence="10 12" id="KW-0289">Folate biosynthesis</keyword>
<feature type="domain" description="Pterin-binding" evidence="13">
    <location>
        <begin position="72"/>
        <end position="326"/>
    </location>
</feature>
<organism evidence="14 15">
    <name type="scientific">Seohaeicola zhoushanensis</name>
    <dbReference type="NCBI Taxonomy" id="1569283"/>
    <lineage>
        <taxon>Bacteria</taxon>
        <taxon>Pseudomonadati</taxon>
        <taxon>Pseudomonadota</taxon>
        <taxon>Alphaproteobacteria</taxon>
        <taxon>Rhodobacterales</taxon>
        <taxon>Roseobacteraceae</taxon>
        <taxon>Seohaeicola</taxon>
    </lineage>
</organism>
<name>A0A8J3GXC1_9RHOB</name>
<evidence type="ECO:0000256" key="7">
    <source>
        <dbReference type="ARBA" id="ARBA00022679"/>
    </source>
</evidence>
<evidence type="ECO:0000256" key="2">
    <source>
        <dbReference type="ARBA" id="ARBA00001946"/>
    </source>
</evidence>
<evidence type="ECO:0000256" key="11">
    <source>
        <dbReference type="ARBA" id="ARBA00030193"/>
    </source>
</evidence>
<protein>
    <recommendedName>
        <fullName evidence="6 12">Dihydropteroate synthase</fullName>
        <shortName evidence="12">DHPS</shortName>
        <ecNumber evidence="5 12">2.5.1.15</ecNumber>
    </recommendedName>
    <alternativeName>
        <fullName evidence="11 12">Dihydropteroate pyrophosphorylase</fullName>
    </alternativeName>
</protein>
<keyword evidence="15" id="KW-1185">Reference proteome</keyword>
<evidence type="ECO:0000256" key="1">
    <source>
        <dbReference type="ARBA" id="ARBA00000012"/>
    </source>
</evidence>
<dbReference type="InterPro" id="IPR045031">
    <property type="entry name" value="DHP_synth-like"/>
</dbReference>
<comment type="pathway">
    <text evidence="3 12">Cofactor biosynthesis; tetrahydrofolate biosynthesis; 7,8-dihydrofolate from 2-amino-4-hydroxy-6-hydroxymethyl-7,8-dihydropteridine diphosphate and 4-aminobenzoate: step 1/2.</text>
</comment>
<dbReference type="EC" id="2.5.1.15" evidence="5 12"/>
<dbReference type="PANTHER" id="PTHR20941">
    <property type="entry name" value="FOLATE SYNTHESIS PROTEINS"/>
    <property type="match status" value="1"/>
</dbReference>
<dbReference type="InterPro" id="IPR011005">
    <property type="entry name" value="Dihydropteroate_synth-like_sf"/>
</dbReference>
<dbReference type="GO" id="GO:0004156">
    <property type="term" value="F:dihydropteroate synthase activity"/>
    <property type="evidence" value="ECO:0007669"/>
    <property type="project" value="UniProtKB-EC"/>
</dbReference>
<dbReference type="AlphaFoldDB" id="A0A8J3GXC1"/>
<evidence type="ECO:0000256" key="4">
    <source>
        <dbReference type="ARBA" id="ARBA00009503"/>
    </source>
</evidence>
<evidence type="ECO:0000313" key="14">
    <source>
        <dbReference type="EMBL" id="GHF53047.1"/>
    </source>
</evidence>
<dbReference type="Gene3D" id="3.20.20.20">
    <property type="entry name" value="Dihydropteroate synthase-like"/>
    <property type="match status" value="1"/>
</dbReference>
<dbReference type="SUPFAM" id="SSF51717">
    <property type="entry name" value="Dihydropteroate synthetase-like"/>
    <property type="match status" value="1"/>
</dbReference>
<dbReference type="NCBIfam" id="TIGR01496">
    <property type="entry name" value="DHPS"/>
    <property type="match status" value="1"/>
</dbReference>
<evidence type="ECO:0000256" key="8">
    <source>
        <dbReference type="ARBA" id="ARBA00022723"/>
    </source>
</evidence>
<gene>
    <name evidence="14" type="ORF">GCM10017056_25770</name>
</gene>
<keyword evidence="9 12" id="KW-0460">Magnesium</keyword>
<dbReference type="Pfam" id="PF00809">
    <property type="entry name" value="Pterin_bind"/>
    <property type="match status" value="1"/>
</dbReference>
<dbReference type="GO" id="GO:0046656">
    <property type="term" value="P:folic acid biosynthetic process"/>
    <property type="evidence" value="ECO:0007669"/>
    <property type="project" value="UniProtKB-KW"/>
</dbReference>
<comment type="function">
    <text evidence="12">Catalyzes the condensation of para-aminobenzoate (pABA) with 6-hydroxymethyl-7,8-dihydropterin diphosphate (DHPt-PP) to form 7,8-dihydropteroate (H2Pte), the immediate precursor of folate derivatives.</text>
</comment>
<dbReference type="PROSITE" id="PS00792">
    <property type="entry name" value="DHPS_1"/>
    <property type="match status" value="1"/>
</dbReference>
<reference evidence="14" key="1">
    <citation type="journal article" date="2014" name="Int. J. Syst. Evol. Microbiol.">
        <title>Complete genome sequence of Corynebacterium casei LMG S-19264T (=DSM 44701T), isolated from a smear-ripened cheese.</title>
        <authorList>
            <consortium name="US DOE Joint Genome Institute (JGI-PGF)"/>
            <person name="Walter F."/>
            <person name="Albersmeier A."/>
            <person name="Kalinowski J."/>
            <person name="Ruckert C."/>
        </authorList>
    </citation>
    <scope>NUCLEOTIDE SEQUENCE</scope>
    <source>
        <strain evidence="14">KCTC 42650</strain>
    </source>
</reference>
<reference evidence="14" key="2">
    <citation type="submission" date="2020-09" db="EMBL/GenBank/DDBJ databases">
        <authorList>
            <person name="Sun Q."/>
            <person name="Kim S."/>
        </authorList>
    </citation>
    <scope>NUCLEOTIDE SEQUENCE</scope>
    <source>
        <strain evidence="14">KCTC 42650</strain>
    </source>
</reference>
<dbReference type="InterPro" id="IPR006390">
    <property type="entry name" value="DHP_synth_dom"/>
</dbReference>
<dbReference type="GO" id="GO:0005829">
    <property type="term" value="C:cytosol"/>
    <property type="evidence" value="ECO:0007669"/>
    <property type="project" value="TreeGrafter"/>
</dbReference>
<evidence type="ECO:0000256" key="10">
    <source>
        <dbReference type="ARBA" id="ARBA00022909"/>
    </source>
</evidence>
<comment type="cofactor">
    <cofactor evidence="2 12">
        <name>Mg(2+)</name>
        <dbReference type="ChEBI" id="CHEBI:18420"/>
    </cofactor>
</comment>
<evidence type="ECO:0000313" key="15">
    <source>
        <dbReference type="Proteomes" id="UP000626220"/>
    </source>
</evidence>
<dbReference type="PROSITE" id="PS00793">
    <property type="entry name" value="DHPS_2"/>
    <property type="match status" value="1"/>
</dbReference>
<comment type="similarity">
    <text evidence="4 12">Belongs to the DHPS family.</text>
</comment>
<dbReference type="PANTHER" id="PTHR20941:SF1">
    <property type="entry name" value="FOLIC ACID SYNTHESIS PROTEIN FOL1"/>
    <property type="match status" value="1"/>
</dbReference>
<dbReference type="GO" id="GO:0046872">
    <property type="term" value="F:metal ion binding"/>
    <property type="evidence" value="ECO:0007669"/>
    <property type="project" value="UniProtKB-KW"/>
</dbReference>
<dbReference type="UniPathway" id="UPA00077">
    <property type="reaction ID" value="UER00156"/>
</dbReference>
<accession>A0A8J3GXC1</accession>
<dbReference type="RefSeq" id="WP_189680503.1">
    <property type="nucleotide sequence ID" value="NZ_BNCJ01000006.1"/>
</dbReference>
<sequence>MTDYFRPLLQHGTARPEGALTLAGGALWFTHVEAIRRDAAPRVLPADQADAATLARLCAARAPVLGLDMAQPQVMGIVNVTPDSFSDGGRHFATEAAVEGALAMMEAGAGLLDIGGESTRPGSETVPPEEEIARIRPVIEGIRKAGTAPISVDTRKAEVAEAAIGAGADLINDVSGFEYDSALAPYCANAGLPVCLMHAQGDPATMQANPRYDNVLLDVYDYLAARLDWLEGLGLPRAQVLLDPGIGFGKTLDHNLTLLRNIALFHALGAPILLGVSRKKFIGTIGQESQADRRAPGSVAVGLAALAQGVQILRVHDVPETVQAVRLWQAVR</sequence>
<evidence type="ECO:0000256" key="6">
    <source>
        <dbReference type="ARBA" id="ARBA00016919"/>
    </source>
</evidence>